<name>A0A9P5NXJ9_GYMJU</name>
<reference evidence="2" key="1">
    <citation type="submission" date="2020-11" db="EMBL/GenBank/DDBJ databases">
        <authorList>
            <consortium name="DOE Joint Genome Institute"/>
            <person name="Ahrendt S."/>
            <person name="Riley R."/>
            <person name="Andreopoulos W."/>
            <person name="LaButti K."/>
            <person name="Pangilinan J."/>
            <person name="Ruiz-duenas F.J."/>
            <person name="Barrasa J.M."/>
            <person name="Sanchez-Garcia M."/>
            <person name="Camarero S."/>
            <person name="Miyauchi S."/>
            <person name="Serrano A."/>
            <person name="Linde D."/>
            <person name="Babiker R."/>
            <person name="Drula E."/>
            <person name="Ayuso-Fernandez I."/>
            <person name="Pacheco R."/>
            <person name="Padilla G."/>
            <person name="Ferreira P."/>
            <person name="Barriuso J."/>
            <person name="Kellner H."/>
            <person name="Castanera R."/>
            <person name="Alfaro M."/>
            <person name="Ramirez L."/>
            <person name="Pisabarro A.G."/>
            <person name="Kuo A."/>
            <person name="Tritt A."/>
            <person name="Lipzen A."/>
            <person name="He G."/>
            <person name="Yan M."/>
            <person name="Ng V."/>
            <person name="Cullen D."/>
            <person name="Martin F."/>
            <person name="Rosso M.-N."/>
            <person name="Henrissat B."/>
            <person name="Hibbett D."/>
            <person name="Martinez A.T."/>
            <person name="Grigoriev I.V."/>
        </authorList>
    </citation>
    <scope>NUCLEOTIDE SEQUENCE</scope>
    <source>
        <strain evidence="2">AH 44721</strain>
    </source>
</reference>
<dbReference type="EMBL" id="JADNYJ010000010">
    <property type="protein sequence ID" value="KAF8908856.1"/>
    <property type="molecule type" value="Genomic_DNA"/>
</dbReference>
<proteinExistence type="predicted"/>
<dbReference type="Pfam" id="PF20789">
    <property type="entry name" value="4HBT_3C"/>
    <property type="match status" value="1"/>
</dbReference>
<organism evidence="2 3">
    <name type="scientific">Gymnopilus junonius</name>
    <name type="common">Spectacular rustgill mushroom</name>
    <name type="synonym">Gymnopilus spectabilis subsp. junonius</name>
    <dbReference type="NCBI Taxonomy" id="109634"/>
    <lineage>
        <taxon>Eukaryota</taxon>
        <taxon>Fungi</taxon>
        <taxon>Dikarya</taxon>
        <taxon>Basidiomycota</taxon>
        <taxon>Agaricomycotina</taxon>
        <taxon>Agaricomycetes</taxon>
        <taxon>Agaricomycetidae</taxon>
        <taxon>Agaricales</taxon>
        <taxon>Agaricineae</taxon>
        <taxon>Hymenogastraceae</taxon>
        <taxon>Gymnopilus</taxon>
    </lineage>
</organism>
<dbReference type="InterPro" id="IPR052389">
    <property type="entry name" value="Sec_Metab_Biosynth-Assoc"/>
</dbReference>
<evidence type="ECO:0000259" key="1">
    <source>
        <dbReference type="Pfam" id="PF20789"/>
    </source>
</evidence>
<dbReference type="PANTHER" id="PTHR38110">
    <property type="entry name" value="CHROMOSOME 23, WHOLE GENOME SHOTGUN SEQUENCE"/>
    <property type="match status" value="1"/>
</dbReference>
<dbReference type="OrthoDB" id="2532955at2759"/>
<protein>
    <recommendedName>
        <fullName evidence="1">Acyl-CoA thioesterase-like C-terminal domain-containing protein</fullName>
    </recommendedName>
</protein>
<evidence type="ECO:0000313" key="2">
    <source>
        <dbReference type="EMBL" id="KAF8908856.1"/>
    </source>
</evidence>
<comment type="caution">
    <text evidence="2">The sequence shown here is derived from an EMBL/GenBank/DDBJ whole genome shotgun (WGS) entry which is preliminary data.</text>
</comment>
<dbReference type="AlphaFoldDB" id="A0A9P5NXJ9"/>
<sequence length="227" mass="25502">MAHLIFGINAPSPKDKLNLTLNPPSSYARRLPLHSHPLHAIAKPLRHTWKFHPHVKWAEDPRIFSRNLPDSPTRTNSSSVGGGGLEWGAWFEFTDENERITNPYLCFLADIFLNIPTLLPKGERVGLTTSWYPTITLSIEFKNKIPPTSSHSSRTVGLYSLGRFMTPPQGKHDAYVEVWSAPTNIGEGEEVDNWRDRQVCLAIATQMALTLPMEVNKKKGQGHSSKL</sequence>
<dbReference type="Proteomes" id="UP000724874">
    <property type="component" value="Unassembled WGS sequence"/>
</dbReference>
<gene>
    <name evidence="2" type="ORF">CPB84DRAFT_1766159</name>
</gene>
<dbReference type="InterPro" id="IPR049450">
    <property type="entry name" value="ACOT8-like_C"/>
</dbReference>
<keyword evidence="3" id="KW-1185">Reference proteome</keyword>
<feature type="domain" description="Acyl-CoA thioesterase-like C-terminal" evidence="1">
    <location>
        <begin position="73"/>
        <end position="145"/>
    </location>
</feature>
<accession>A0A9P5NXJ9</accession>
<evidence type="ECO:0000313" key="3">
    <source>
        <dbReference type="Proteomes" id="UP000724874"/>
    </source>
</evidence>
<dbReference type="PANTHER" id="PTHR38110:SF1">
    <property type="entry name" value="THIOESTERASE DOMAIN-CONTAINING PROTEIN"/>
    <property type="match status" value="1"/>
</dbReference>